<feature type="compositionally biased region" description="Polar residues" evidence="1">
    <location>
        <begin position="1"/>
        <end position="12"/>
    </location>
</feature>
<reference evidence="2 3" key="1">
    <citation type="submission" date="2020-09" db="EMBL/GenBank/DDBJ databases">
        <authorList>
            <person name="Kim M.K."/>
        </authorList>
    </citation>
    <scope>NUCLEOTIDE SEQUENCE [LARGE SCALE GENOMIC DNA]</scope>
    <source>
        <strain evidence="2 3">BT189</strain>
    </source>
</reference>
<dbReference type="EMBL" id="JACXAC010000006">
    <property type="protein sequence ID" value="MBD2724143.1"/>
    <property type="molecule type" value="Genomic_DNA"/>
</dbReference>
<accession>A0ABR8JZ31</accession>
<dbReference type="RefSeq" id="WP_190927616.1">
    <property type="nucleotide sequence ID" value="NZ_JACXAC010000006.1"/>
</dbReference>
<proteinExistence type="predicted"/>
<feature type="compositionally biased region" description="Basic and acidic residues" evidence="1">
    <location>
        <begin position="57"/>
        <end position="69"/>
    </location>
</feature>
<comment type="caution">
    <text evidence="2">The sequence shown here is derived from an EMBL/GenBank/DDBJ whole genome shotgun (WGS) entry which is preliminary data.</text>
</comment>
<feature type="compositionally biased region" description="Basic and acidic residues" evidence="1">
    <location>
        <begin position="13"/>
        <end position="28"/>
    </location>
</feature>
<organism evidence="2 3">
    <name type="scientific">Hymenobacter armeniacus</name>
    <dbReference type="NCBI Taxonomy" id="2771358"/>
    <lineage>
        <taxon>Bacteria</taxon>
        <taxon>Pseudomonadati</taxon>
        <taxon>Bacteroidota</taxon>
        <taxon>Cytophagia</taxon>
        <taxon>Cytophagales</taxon>
        <taxon>Hymenobacteraceae</taxon>
        <taxon>Hymenobacter</taxon>
    </lineage>
</organism>
<sequence>MAQPNSKSNQKSADNEHDPLFNLKHAEAEADLAQKTNGLGPVTNEYVTTDEDEEIDEGPRDSQGQRRGEPGNSAEGSTAGRH</sequence>
<evidence type="ECO:0000313" key="2">
    <source>
        <dbReference type="EMBL" id="MBD2724143.1"/>
    </source>
</evidence>
<name>A0ABR8JZ31_9BACT</name>
<dbReference type="Proteomes" id="UP000606003">
    <property type="component" value="Unassembled WGS sequence"/>
</dbReference>
<evidence type="ECO:0000313" key="3">
    <source>
        <dbReference type="Proteomes" id="UP000606003"/>
    </source>
</evidence>
<evidence type="ECO:0000256" key="1">
    <source>
        <dbReference type="SAM" id="MobiDB-lite"/>
    </source>
</evidence>
<protein>
    <submittedName>
        <fullName evidence="2">Uncharacterized protein</fullName>
    </submittedName>
</protein>
<gene>
    <name evidence="2" type="ORF">IC234_18595</name>
</gene>
<feature type="region of interest" description="Disordered" evidence="1">
    <location>
        <begin position="1"/>
        <end position="82"/>
    </location>
</feature>
<keyword evidence="3" id="KW-1185">Reference proteome</keyword>